<dbReference type="GO" id="GO:0003677">
    <property type="term" value="F:DNA binding"/>
    <property type="evidence" value="ECO:0007669"/>
    <property type="project" value="UniProtKB-KW"/>
</dbReference>
<proteinExistence type="predicted"/>
<dbReference type="InterPro" id="IPR052731">
    <property type="entry name" value="B_subtilis_Trans_State_Reg"/>
</dbReference>
<dbReference type="PROSITE" id="PS51740">
    <property type="entry name" value="SPOVT_ABRB"/>
    <property type="match status" value="1"/>
</dbReference>
<dbReference type="InterPro" id="IPR037914">
    <property type="entry name" value="SpoVT-AbrB_sf"/>
</dbReference>
<dbReference type="PANTHER" id="PTHR36432:SF1">
    <property type="entry name" value="STAGE V SPORULATION PROTEIN T"/>
    <property type="match status" value="1"/>
</dbReference>
<name>A0ABT4Q920_9BACL</name>
<dbReference type="SUPFAM" id="SSF89447">
    <property type="entry name" value="AbrB/MazE/MraZ-like"/>
    <property type="match status" value="1"/>
</dbReference>
<evidence type="ECO:0000259" key="2">
    <source>
        <dbReference type="PROSITE" id="PS51740"/>
    </source>
</evidence>
<protein>
    <submittedName>
        <fullName evidence="3">AbrB/MazE/SpoVT family DNA-binding domain-containing protein</fullName>
    </submittedName>
</protein>
<accession>A0ABT4Q920</accession>
<keyword evidence="4" id="KW-1185">Reference proteome</keyword>
<dbReference type="Pfam" id="PF04014">
    <property type="entry name" value="MazE_antitoxin"/>
    <property type="match status" value="1"/>
</dbReference>
<organism evidence="3 4">
    <name type="scientific">Paenibacillus gyeongsangnamensis</name>
    <dbReference type="NCBI Taxonomy" id="3388067"/>
    <lineage>
        <taxon>Bacteria</taxon>
        <taxon>Bacillati</taxon>
        <taxon>Bacillota</taxon>
        <taxon>Bacilli</taxon>
        <taxon>Bacillales</taxon>
        <taxon>Paenibacillaceae</taxon>
        <taxon>Paenibacillus</taxon>
    </lineage>
</organism>
<keyword evidence="1 3" id="KW-0238">DNA-binding</keyword>
<feature type="domain" description="SpoVT-AbrB" evidence="2">
    <location>
        <begin position="7"/>
        <end position="52"/>
    </location>
</feature>
<evidence type="ECO:0000256" key="1">
    <source>
        <dbReference type="PROSITE-ProRule" id="PRU01076"/>
    </source>
</evidence>
<comment type="caution">
    <text evidence="3">The sequence shown here is derived from an EMBL/GenBank/DDBJ whole genome shotgun (WGS) entry which is preliminary data.</text>
</comment>
<dbReference type="SMART" id="SM00966">
    <property type="entry name" value="SpoVT_AbrB"/>
    <property type="match status" value="1"/>
</dbReference>
<evidence type="ECO:0000313" key="3">
    <source>
        <dbReference type="EMBL" id="MCZ8513379.1"/>
    </source>
</evidence>
<evidence type="ECO:0000313" key="4">
    <source>
        <dbReference type="Proteomes" id="UP001527882"/>
    </source>
</evidence>
<dbReference type="InterPro" id="IPR007159">
    <property type="entry name" value="SpoVT-AbrB_dom"/>
</dbReference>
<dbReference type="PANTHER" id="PTHR36432">
    <property type="match status" value="1"/>
</dbReference>
<dbReference type="Proteomes" id="UP001527882">
    <property type="component" value="Unassembled WGS sequence"/>
</dbReference>
<dbReference type="EMBL" id="JAQAGZ010000008">
    <property type="protein sequence ID" value="MCZ8513379.1"/>
    <property type="molecule type" value="Genomic_DNA"/>
</dbReference>
<dbReference type="Gene3D" id="2.10.260.10">
    <property type="match status" value="1"/>
</dbReference>
<reference evidence="3 4" key="1">
    <citation type="submission" date="2022-12" db="EMBL/GenBank/DDBJ databases">
        <title>Draft genome sequence of Paenibacillus sp. dW9.</title>
        <authorList>
            <person name="Choi E.-W."/>
            <person name="Kim D.-U."/>
        </authorList>
    </citation>
    <scope>NUCLEOTIDE SEQUENCE [LARGE SCALE GENOMIC DNA]</scope>
    <source>
        <strain evidence="4">dW9</strain>
    </source>
</reference>
<gene>
    <name evidence="3" type="ORF">O9H85_13265</name>
</gene>
<sequence>MVQNSTGVVRNLDALGRVVIPKEIRHNFSIENNDPVEMYIDGEKIAVKKYAPGCIFCGSLEALITFHNKLVCKSCANEAQK</sequence>
<dbReference type="NCBIfam" id="TIGR01439">
    <property type="entry name" value="lp_hng_hel_AbrB"/>
    <property type="match status" value="1"/>
</dbReference>
<dbReference type="RefSeq" id="WP_269881894.1">
    <property type="nucleotide sequence ID" value="NZ_JAQAGZ010000008.1"/>
</dbReference>